<proteinExistence type="predicted"/>
<evidence type="ECO:0000256" key="2">
    <source>
        <dbReference type="SAM" id="Phobius"/>
    </source>
</evidence>
<keyword evidence="2" id="KW-0812">Transmembrane</keyword>
<accession>A0AAN6S1P8</accession>
<evidence type="ECO:0000313" key="4">
    <source>
        <dbReference type="Proteomes" id="UP001303473"/>
    </source>
</evidence>
<keyword evidence="2" id="KW-1133">Transmembrane helix</keyword>
<keyword evidence="2" id="KW-0472">Membrane</keyword>
<feature type="region of interest" description="Disordered" evidence="1">
    <location>
        <begin position="67"/>
        <end position="92"/>
    </location>
</feature>
<dbReference type="Proteomes" id="UP001303473">
    <property type="component" value="Unassembled WGS sequence"/>
</dbReference>
<feature type="compositionally biased region" description="Low complexity" evidence="1">
    <location>
        <begin position="78"/>
        <end position="88"/>
    </location>
</feature>
<evidence type="ECO:0000313" key="3">
    <source>
        <dbReference type="EMBL" id="KAK3937235.1"/>
    </source>
</evidence>
<sequence length="236" mass="25263">MTTTTTTTTASTSVTRVVQIFFLDEREYEGLPYTLFHRDNGRVIGINSADNSQTTFVVTMTRVDLRPEPTHSRTDNVTTGISTLTGTSGRHKHPNRTVDNTIDATTITQGPATFMFTGTRYGADHTLINQCSLNGTVAAACNLTHVGSAWYNTKDAASSWNGTYSTYSYNWTSGDRYGFAPVTITQGAEMIATDASNPTSSGVANAGGRVRVDNASWLPLGVGMGGLVLSVILMAL</sequence>
<keyword evidence="4" id="KW-1185">Reference proteome</keyword>
<dbReference type="EMBL" id="MU853859">
    <property type="protein sequence ID" value="KAK3937235.1"/>
    <property type="molecule type" value="Genomic_DNA"/>
</dbReference>
<comment type="caution">
    <text evidence="3">The sequence shown here is derived from an EMBL/GenBank/DDBJ whole genome shotgun (WGS) entry which is preliminary data.</text>
</comment>
<reference evidence="4" key="1">
    <citation type="journal article" date="2023" name="Mol. Phylogenet. Evol.">
        <title>Genome-scale phylogeny and comparative genomics of the fungal order Sordariales.</title>
        <authorList>
            <person name="Hensen N."/>
            <person name="Bonometti L."/>
            <person name="Westerberg I."/>
            <person name="Brannstrom I.O."/>
            <person name="Guillou S."/>
            <person name="Cros-Aarteil S."/>
            <person name="Calhoun S."/>
            <person name="Haridas S."/>
            <person name="Kuo A."/>
            <person name="Mondo S."/>
            <person name="Pangilinan J."/>
            <person name="Riley R."/>
            <person name="LaButti K."/>
            <person name="Andreopoulos B."/>
            <person name="Lipzen A."/>
            <person name="Chen C."/>
            <person name="Yan M."/>
            <person name="Daum C."/>
            <person name="Ng V."/>
            <person name="Clum A."/>
            <person name="Steindorff A."/>
            <person name="Ohm R.A."/>
            <person name="Martin F."/>
            <person name="Silar P."/>
            <person name="Natvig D.O."/>
            <person name="Lalanne C."/>
            <person name="Gautier V."/>
            <person name="Ament-Velasquez S.L."/>
            <person name="Kruys A."/>
            <person name="Hutchinson M.I."/>
            <person name="Powell A.J."/>
            <person name="Barry K."/>
            <person name="Miller A.N."/>
            <person name="Grigoriev I.V."/>
            <person name="Debuchy R."/>
            <person name="Gladieux P."/>
            <person name="Hiltunen Thoren M."/>
            <person name="Johannesson H."/>
        </authorList>
    </citation>
    <scope>NUCLEOTIDE SEQUENCE [LARGE SCALE GENOMIC DNA]</scope>
    <source>
        <strain evidence="4">CBS 340.73</strain>
    </source>
</reference>
<dbReference type="AlphaFoldDB" id="A0AAN6S1P8"/>
<feature type="transmembrane region" description="Helical" evidence="2">
    <location>
        <begin position="217"/>
        <end position="235"/>
    </location>
</feature>
<organism evidence="3 4">
    <name type="scientific">Diplogelasinospora grovesii</name>
    <dbReference type="NCBI Taxonomy" id="303347"/>
    <lineage>
        <taxon>Eukaryota</taxon>
        <taxon>Fungi</taxon>
        <taxon>Dikarya</taxon>
        <taxon>Ascomycota</taxon>
        <taxon>Pezizomycotina</taxon>
        <taxon>Sordariomycetes</taxon>
        <taxon>Sordariomycetidae</taxon>
        <taxon>Sordariales</taxon>
        <taxon>Diplogelasinosporaceae</taxon>
        <taxon>Diplogelasinospora</taxon>
    </lineage>
</organism>
<evidence type="ECO:0000256" key="1">
    <source>
        <dbReference type="SAM" id="MobiDB-lite"/>
    </source>
</evidence>
<name>A0AAN6S1P8_9PEZI</name>
<gene>
    <name evidence="3" type="ORF">QBC46DRAFT_267923</name>
</gene>
<protein>
    <submittedName>
        <fullName evidence="3">Uncharacterized protein</fullName>
    </submittedName>
</protein>